<name>A0A345C0J9_9BACI</name>
<dbReference type="Pfam" id="PF05194">
    <property type="entry name" value="UreE_C"/>
    <property type="match status" value="1"/>
</dbReference>
<evidence type="ECO:0000256" key="3">
    <source>
        <dbReference type="ARBA" id="ARBA00022596"/>
    </source>
</evidence>
<dbReference type="AlphaFoldDB" id="A0A345C0J9"/>
<dbReference type="EMBL" id="CP031092">
    <property type="protein sequence ID" value="AXF56730.1"/>
    <property type="molecule type" value="Genomic_DNA"/>
</dbReference>
<keyword evidence="3 5" id="KW-0533">Nickel</keyword>
<evidence type="ECO:0000313" key="7">
    <source>
        <dbReference type="EMBL" id="AXF56730.1"/>
    </source>
</evidence>
<dbReference type="GO" id="GO:0065003">
    <property type="term" value="P:protein-containing complex assembly"/>
    <property type="evidence" value="ECO:0007669"/>
    <property type="project" value="InterPro"/>
</dbReference>
<dbReference type="PIRSF" id="PIRSF036402">
    <property type="entry name" value="Ureas_acces_UreE"/>
    <property type="match status" value="1"/>
</dbReference>
<dbReference type="Proteomes" id="UP000252100">
    <property type="component" value="Chromosome"/>
</dbReference>
<comment type="function">
    <text evidence="5">Involved in urease metallocenter assembly. Binds nickel. Probably functions as a nickel donor during metallocenter assembly.</text>
</comment>
<keyword evidence="2 5" id="KW-0963">Cytoplasm</keyword>
<feature type="domain" description="UreE urease accessory N-terminal" evidence="6">
    <location>
        <begin position="6"/>
        <end position="69"/>
    </location>
</feature>
<dbReference type="Gene3D" id="2.60.260.20">
    <property type="entry name" value="Urease metallochaperone UreE, N-terminal domain"/>
    <property type="match status" value="1"/>
</dbReference>
<keyword evidence="8" id="KW-1185">Reference proteome</keyword>
<sequence length="147" mass="17409">MFIQKVIDNINDDQASSKQREWIELDWEELNKRILRKTTDQGTDVAISLEQDEPLNYGDLLYEDEERQIAIRTKVENVIVITPKTFTQMGKTAFELGNRHTPCLISESEIIVRYDHTLETLLEEVGVDYEHSERRFKEPFKYRGHQH</sequence>
<dbReference type="HAMAP" id="MF_00822">
    <property type="entry name" value="UreE"/>
    <property type="match status" value="1"/>
</dbReference>
<accession>A0A345C0J9</accession>
<evidence type="ECO:0000256" key="4">
    <source>
        <dbReference type="ARBA" id="ARBA00023186"/>
    </source>
</evidence>
<gene>
    <name evidence="5" type="primary">ureE</name>
    <name evidence="7" type="ORF">DT065_12395</name>
</gene>
<dbReference type="CDD" id="cd00571">
    <property type="entry name" value="UreE"/>
    <property type="match status" value="1"/>
</dbReference>
<proteinExistence type="inferred from homology"/>
<evidence type="ECO:0000256" key="2">
    <source>
        <dbReference type="ARBA" id="ARBA00022490"/>
    </source>
</evidence>
<evidence type="ECO:0000256" key="5">
    <source>
        <dbReference type="HAMAP-Rule" id="MF_00822"/>
    </source>
</evidence>
<organism evidence="7 8">
    <name type="scientific">Salicibibacter kimchii</name>
    <dbReference type="NCBI Taxonomy" id="2099786"/>
    <lineage>
        <taxon>Bacteria</taxon>
        <taxon>Bacillati</taxon>
        <taxon>Bacillota</taxon>
        <taxon>Bacilli</taxon>
        <taxon>Bacillales</taxon>
        <taxon>Bacillaceae</taxon>
        <taxon>Salicibibacter</taxon>
    </lineage>
</organism>
<dbReference type="Gene3D" id="3.30.70.790">
    <property type="entry name" value="UreE, C-terminal domain"/>
    <property type="match status" value="1"/>
</dbReference>
<comment type="subcellular location">
    <subcellularLocation>
        <location evidence="1 5">Cytoplasm</location>
    </subcellularLocation>
</comment>
<dbReference type="GO" id="GO:0005737">
    <property type="term" value="C:cytoplasm"/>
    <property type="evidence" value="ECO:0007669"/>
    <property type="project" value="UniProtKB-SubCell"/>
</dbReference>
<dbReference type="OrthoDB" id="9810882at2"/>
<evidence type="ECO:0000259" key="6">
    <source>
        <dbReference type="SMART" id="SM00988"/>
    </source>
</evidence>
<protein>
    <recommendedName>
        <fullName evidence="5">Urease accessory protein UreE</fullName>
    </recommendedName>
</protein>
<reference evidence="7 8" key="1">
    <citation type="journal article" date="2018" name="J. Microbiol.">
        <title>Salicibibacter kimchii gen. nov., sp. nov., a moderately halophilic and alkalitolerant bacterium in the family Bacillaceae, isolated from kimchi.</title>
        <authorList>
            <person name="Jang J.Y."/>
            <person name="Oh Y.J."/>
            <person name="Lim S.K."/>
            <person name="Park H.K."/>
            <person name="Lee C."/>
            <person name="Kim J.Y."/>
            <person name="Lee M.A."/>
            <person name="Choi H.J."/>
        </authorList>
    </citation>
    <scope>NUCLEOTIDE SEQUENCE [LARGE SCALE GENOMIC DNA]</scope>
    <source>
        <strain evidence="7 8">NKC1-1</strain>
    </source>
</reference>
<dbReference type="KEGG" id="rue:DT065_12395"/>
<dbReference type="GO" id="GO:0016151">
    <property type="term" value="F:nickel cation binding"/>
    <property type="evidence" value="ECO:0007669"/>
    <property type="project" value="UniProtKB-UniRule"/>
</dbReference>
<keyword evidence="4 5" id="KW-0143">Chaperone</keyword>
<dbReference type="SUPFAM" id="SSF69737">
    <property type="entry name" value="Urease metallochaperone UreE, C-terminal domain"/>
    <property type="match status" value="1"/>
</dbReference>
<dbReference type="SMART" id="SM00988">
    <property type="entry name" value="UreE_N"/>
    <property type="match status" value="1"/>
</dbReference>
<dbReference type="Pfam" id="PF02814">
    <property type="entry name" value="UreE_N"/>
    <property type="match status" value="1"/>
</dbReference>
<dbReference type="RefSeq" id="WP_114373880.1">
    <property type="nucleotide sequence ID" value="NZ_CP031092.1"/>
</dbReference>
<dbReference type="InterPro" id="IPR036118">
    <property type="entry name" value="UreE_N_sf"/>
</dbReference>
<dbReference type="InterPro" id="IPR007864">
    <property type="entry name" value="UreE_C_dom"/>
</dbReference>
<dbReference type="InterPro" id="IPR004029">
    <property type="entry name" value="UreE_N"/>
</dbReference>
<comment type="similarity">
    <text evidence="5">Belongs to the UreE family.</text>
</comment>
<dbReference type="SUPFAM" id="SSF69287">
    <property type="entry name" value="Urease metallochaperone UreE, N-terminal domain"/>
    <property type="match status" value="1"/>
</dbReference>
<dbReference type="GO" id="GO:0051082">
    <property type="term" value="F:unfolded protein binding"/>
    <property type="evidence" value="ECO:0007669"/>
    <property type="project" value="UniProtKB-UniRule"/>
</dbReference>
<dbReference type="GO" id="GO:0006457">
    <property type="term" value="P:protein folding"/>
    <property type="evidence" value="ECO:0007669"/>
    <property type="project" value="InterPro"/>
</dbReference>
<dbReference type="InterPro" id="IPR012406">
    <property type="entry name" value="UreE"/>
</dbReference>
<evidence type="ECO:0000256" key="1">
    <source>
        <dbReference type="ARBA" id="ARBA00004496"/>
    </source>
</evidence>
<dbReference type="GO" id="GO:0019627">
    <property type="term" value="P:urea metabolic process"/>
    <property type="evidence" value="ECO:0007669"/>
    <property type="project" value="InterPro"/>
</dbReference>
<evidence type="ECO:0000313" key="8">
    <source>
        <dbReference type="Proteomes" id="UP000252100"/>
    </source>
</evidence>